<dbReference type="GO" id="GO:0010212">
    <property type="term" value="P:response to ionizing radiation"/>
    <property type="evidence" value="ECO:0007669"/>
    <property type="project" value="TreeGrafter"/>
</dbReference>
<accession>A0A133UTR6</accession>
<protein>
    <recommendedName>
        <fullName evidence="2">Single-stranded DNA binding protein Ssb-like OB fold domain-containing protein</fullName>
    </recommendedName>
</protein>
<evidence type="ECO:0000259" key="2">
    <source>
        <dbReference type="Pfam" id="PF21473"/>
    </source>
</evidence>
<dbReference type="SUPFAM" id="SSF50249">
    <property type="entry name" value="Nucleic acid-binding proteins"/>
    <property type="match status" value="1"/>
</dbReference>
<gene>
    <name evidence="3" type="ORF">AKJ37_02880</name>
</gene>
<dbReference type="GO" id="GO:0000724">
    <property type="term" value="P:double-strand break repair via homologous recombination"/>
    <property type="evidence" value="ECO:0007669"/>
    <property type="project" value="TreeGrafter"/>
</dbReference>
<dbReference type="CDD" id="cd04491">
    <property type="entry name" value="SoSSB_OBF"/>
    <property type="match status" value="1"/>
</dbReference>
<dbReference type="InterPro" id="IPR048970">
    <property type="entry name" value="OB_Ssb-like"/>
</dbReference>
<evidence type="ECO:0000313" key="3">
    <source>
        <dbReference type="EMBL" id="KXA97496.1"/>
    </source>
</evidence>
<keyword evidence="1" id="KW-0238">DNA-binding</keyword>
<proteinExistence type="predicted"/>
<dbReference type="InterPro" id="IPR051231">
    <property type="entry name" value="SOSS-B"/>
</dbReference>
<dbReference type="PANTHER" id="PTHR13356">
    <property type="entry name" value="OB FOLD NUCLEIC ACID BINDING PROTEIN-RELATED"/>
    <property type="match status" value="1"/>
</dbReference>
<sequence length="97" mass="10839">MKASEVKPGMRNLNLNLKVINIGDINSFKNEKGEGRVATAICEDDSGKVKVSLWNEEIDKVDKGDRIRIESGYSRLFKDEVHISAGKYGELKVLKDS</sequence>
<dbReference type="Gene3D" id="2.40.50.140">
    <property type="entry name" value="Nucleic acid-binding proteins"/>
    <property type="match status" value="1"/>
</dbReference>
<name>A0A133UTR6_9EURY</name>
<feature type="domain" description="Single-stranded DNA binding protein Ssb-like OB fold" evidence="2">
    <location>
        <begin position="6"/>
        <end position="92"/>
    </location>
</feature>
<dbReference type="Pfam" id="PF21473">
    <property type="entry name" value="OB_Ssb-like"/>
    <property type="match status" value="1"/>
</dbReference>
<dbReference type="PANTHER" id="PTHR13356:SF0">
    <property type="entry name" value="SOSS COMPLEX SUBUNIT B HOMOLOG"/>
    <property type="match status" value="1"/>
</dbReference>
<keyword evidence="4" id="KW-1185">Reference proteome</keyword>
<dbReference type="AlphaFoldDB" id="A0A133UTR6"/>
<evidence type="ECO:0000256" key="1">
    <source>
        <dbReference type="ARBA" id="ARBA00023125"/>
    </source>
</evidence>
<reference evidence="3 4" key="1">
    <citation type="journal article" date="2016" name="Sci. Rep.">
        <title>Metabolic traits of an uncultured archaeal lineage -MSBL1- from brine pools of the Red Sea.</title>
        <authorList>
            <person name="Mwirichia R."/>
            <person name="Alam I."/>
            <person name="Rashid M."/>
            <person name="Vinu M."/>
            <person name="Ba-Alawi W."/>
            <person name="Anthony Kamau A."/>
            <person name="Kamanda Ngugi D."/>
            <person name="Goker M."/>
            <person name="Klenk H.P."/>
            <person name="Bajic V."/>
            <person name="Stingl U."/>
        </authorList>
    </citation>
    <scope>NUCLEOTIDE SEQUENCE [LARGE SCALE GENOMIC DNA]</scope>
    <source>
        <strain evidence="3">SCGC-AAA259I09</strain>
    </source>
</reference>
<comment type="caution">
    <text evidence="3">The sequence shown here is derived from an EMBL/GenBank/DDBJ whole genome shotgun (WGS) entry which is preliminary data.</text>
</comment>
<dbReference type="EMBL" id="LHXR01000028">
    <property type="protein sequence ID" value="KXA97496.1"/>
    <property type="molecule type" value="Genomic_DNA"/>
</dbReference>
<dbReference type="Proteomes" id="UP000070463">
    <property type="component" value="Unassembled WGS sequence"/>
</dbReference>
<dbReference type="InterPro" id="IPR012340">
    <property type="entry name" value="NA-bd_OB-fold"/>
</dbReference>
<evidence type="ECO:0000313" key="4">
    <source>
        <dbReference type="Proteomes" id="UP000070463"/>
    </source>
</evidence>
<organism evidence="3 4">
    <name type="scientific">candidate division MSBL1 archaeon SCGC-AAA259I09</name>
    <dbReference type="NCBI Taxonomy" id="1698267"/>
    <lineage>
        <taxon>Archaea</taxon>
        <taxon>Methanobacteriati</taxon>
        <taxon>Methanobacteriota</taxon>
        <taxon>candidate division MSBL1</taxon>
    </lineage>
</organism>
<dbReference type="GO" id="GO:0003677">
    <property type="term" value="F:DNA binding"/>
    <property type="evidence" value="ECO:0007669"/>
    <property type="project" value="UniProtKB-KW"/>
</dbReference>